<feature type="region of interest" description="Disordered" evidence="1">
    <location>
        <begin position="1"/>
        <end position="30"/>
    </location>
</feature>
<dbReference type="HOGENOM" id="CLU_2751827_0_0_9"/>
<dbReference type="EMBL" id="AWVJ01000084">
    <property type="protein sequence ID" value="ERK47602.1"/>
    <property type="molecule type" value="Genomic_DNA"/>
</dbReference>
<organism evidence="2 3">
    <name type="scientific">Eubacterium ramulus ATCC 29099</name>
    <dbReference type="NCBI Taxonomy" id="1256908"/>
    <lineage>
        <taxon>Bacteria</taxon>
        <taxon>Bacillati</taxon>
        <taxon>Bacillota</taxon>
        <taxon>Clostridia</taxon>
        <taxon>Eubacteriales</taxon>
        <taxon>Eubacteriaceae</taxon>
        <taxon>Eubacterium</taxon>
    </lineage>
</organism>
<dbReference type="AlphaFoldDB" id="U2RA64"/>
<keyword evidence="3" id="KW-1185">Reference proteome</keyword>
<comment type="caution">
    <text evidence="2">The sequence shown here is derived from an EMBL/GenBank/DDBJ whole genome shotgun (WGS) entry which is preliminary data.</text>
</comment>
<evidence type="ECO:0000313" key="3">
    <source>
        <dbReference type="Proteomes" id="UP000016608"/>
    </source>
</evidence>
<protein>
    <submittedName>
        <fullName evidence="2">Uncharacterized protein</fullName>
    </submittedName>
</protein>
<dbReference type="Proteomes" id="UP000016608">
    <property type="component" value="Unassembled WGS sequence"/>
</dbReference>
<sequence length="70" mass="7947">MLLQKKNARTSGGMSVPDNDQEASEPKKEILGKKKSIVGRLRRHQAEIAAKEGKPVSKYLEMQLEREKKK</sequence>
<gene>
    <name evidence="2" type="ORF">HMPREF0373_01260</name>
</gene>
<proteinExistence type="predicted"/>
<reference evidence="2 3" key="1">
    <citation type="submission" date="2013-06" db="EMBL/GenBank/DDBJ databases">
        <authorList>
            <person name="Weinstock G."/>
            <person name="Sodergren E."/>
            <person name="Lobos E.A."/>
            <person name="Fulton L."/>
            <person name="Fulton R."/>
            <person name="Courtney L."/>
            <person name="Fronick C."/>
            <person name="O'Laughlin M."/>
            <person name="Godfrey J."/>
            <person name="Wilson R.M."/>
            <person name="Miner T."/>
            <person name="Farmer C."/>
            <person name="Delehaunty K."/>
            <person name="Cordes M."/>
            <person name="Minx P."/>
            <person name="Tomlinson C."/>
            <person name="Chen J."/>
            <person name="Wollam A."/>
            <person name="Pepin K.H."/>
            <person name="Bhonagiri V."/>
            <person name="Zhang X."/>
            <person name="Warren W."/>
            <person name="Mitreva M."/>
            <person name="Mardis E.R."/>
            <person name="Wilson R.K."/>
        </authorList>
    </citation>
    <scope>NUCLEOTIDE SEQUENCE [LARGE SCALE GENOMIC DNA]</scope>
    <source>
        <strain evidence="2 3">ATCC 29099</strain>
    </source>
</reference>
<name>U2RA64_EUBRA</name>
<dbReference type="PATRIC" id="fig|1256908.3.peg.1163"/>
<evidence type="ECO:0000313" key="2">
    <source>
        <dbReference type="EMBL" id="ERK47602.1"/>
    </source>
</evidence>
<accession>U2RA64</accession>
<evidence type="ECO:0000256" key="1">
    <source>
        <dbReference type="SAM" id="MobiDB-lite"/>
    </source>
</evidence>